<dbReference type="EMBL" id="QROT01000008">
    <property type="protein sequence ID" value="RHL43644.1"/>
    <property type="molecule type" value="Genomic_DNA"/>
</dbReference>
<dbReference type="GeneID" id="66467790"/>
<dbReference type="InterPro" id="IPR012334">
    <property type="entry name" value="Pectin_lyas_fold"/>
</dbReference>
<dbReference type="Gene3D" id="2.160.20.10">
    <property type="entry name" value="Single-stranded right-handed beta-helix, Pectin lyase-like"/>
    <property type="match status" value="1"/>
</dbReference>
<evidence type="ECO:0000313" key="3">
    <source>
        <dbReference type="EMBL" id="RHA55148.1"/>
    </source>
</evidence>
<dbReference type="InterPro" id="IPR006626">
    <property type="entry name" value="PbH1"/>
</dbReference>
<evidence type="ECO:0000313" key="2">
    <source>
        <dbReference type="EMBL" id="RHA17987.1"/>
    </source>
</evidence>
<evidence type="ECO:0008006" key="8">
    <source>
        <dbReference type="Google" id="ProtNLM"/>
    </source>
</evidence>
<name>A0A413S1D6_9FIRM</name>
<sequence>MKLKNKIIKTAVMVVAVCGITFAFQTNTYAKKNFKVTPSKVEKQSKKSFRTITTKYTKHYLGLNAFLDKMEKAGGGTLTIKKGTYYISNAIYVPSNTKVVFENGVVFKKINKTGTNYKASGSMWQICPRSKSKKKNSIGKYKGAKNVTFKAKGKVTFDMDNIAGITIVAAHNKNIDISGITFKNQNGNHYVEVNGSKDVNIHDCYFGKSKKSTREKYYMKEAINIDLADKATHGLPLDWVKKDKTPCCNVTVENNVFDSTTRGVGTHKYSQNSKGENIYHQNITIRNNEFKNIHDNGVFVLNWKNTKIENNKFTNIGNSSKKSYSSGAHAISGGGIEEINITGNTFTKIKRNPVYFCIQQNVGGGSNYKKVGMKITKEETKAMLDNKVSDCGYDMNSIFHGYDILYFKGSGERSRSNAVGVNINKQIISYGL</sequence>
<dbReference type="RefSeq" id="WP_117970785.1">
    <property type="nucleotide sequence ID" value="NZ_CABJDQ010000008.1"/>
</dbReference>
<organism evidence="3 6">
    <name type="scientific">Eubacterium ventriosum</name>
    <dbReference type="NCBI Taxonomy" id="39496"/>
    <lineage>
        <taxon>Bacteria</taxon>
        <taxon>Bacillati</taxon>
        <taxon>Bacillota</taxon>
        <taxon>Clostridia</taxon>
        <taxon>Eubacteriales</taxon>
        <taxon>Eubacteriaceae</taxon>
        <taxon>Eubacterium</taxon>
    </lineage>
</organism>
<evidence type="ECO:0000313" key="7">
    <source>
        <dbReference type="Proteomes" id="UP000284779"/>
    </source>
</evidence>
<keyword evidence="1" id="KW-0732">Signal</keyword>
<dbReference type="InterPro" id="IPR011050">
    <property type="entry name" value="Pectin_lyase_fold/virulence"/>
</dbReference>
<accession>A0A413S1D6</accession>
<evidence type="ECO:0000313" key="5">
    <source>
        <dbReference type="Proteomes" id="UP000283314"/>
    </source>
</evidence>
<feature type="signal peptide" evidence="1">
    <location>
        <begin position="1"/>
        <end position="23"/>
    </location>
</feature>
<keyword evidence="7" id="KW-1185">Reference proteome</keyword>
<dbReference type="SMART" id="SM00710">
    <property type="entry name" value="PbH1"/>
    <property type="match status" value="3"/>
</dbReference>
<gene>
    <name evidence="4" type="ORF">DW018_11105</name>
    <name evidence="3" type="ORF">DW929_05180</name>
    <name evidence="2" type="ORF">DW944_07915</name>
</gene>
<evidence type="ECO:0000313" key="4">
    <source>
        <dbReference type="EMBL" id="RHL43644.1"/>
    </source>
</evidence>
<protein>
    <recommendedName>
        <fullName evidence="8">Right-handed parallel beta-helix repeat-containing protein</fullName>
    </recommendedName>
</protein>
<dbReference type="AlphaFoldDB" id="A0A413S1D6"/>
<dbReference type="Proteomes" id="UP000284598">
    <property type="component" value="Unassembled WGS sequence"/>
</dbReference>
<proteinExistence type="predicted"/>
<dbReference type="EMBL" id="QSFD01000007">
    <property type="protein sequence ID" value="RHA17987.1"/>
    <property type="molecule type" value="Genomic_DNA"/>
</dbReference>
<evidence type="ECO:0000256" key="1">
    <source>
        <dbReference type="SAM" id="SignalP"/>
    </source>
</evidence>
<dbReference type="Proteomes" id="UP000283314">
    <property type="component" value="Unassembled WGS sequence"/>
</dbReference>
<dbReference type="EMBL" id="QSFO01000005">
    <property type="protein sequence ID" value="RHA55148.1"/>
    <property type="molecule type" value="Genomic_DNA"/>
</dbReference>
<dbReference type="SUPFAM" id="SSF51126">
    <property type="entry name" value="Pectin lyase-like"/>
    <property type="match status" value="1"/>
</dbReference>
<feature type="chain" id="PRO_5038236914" description="Right-handed parallel beta-helix repeat-containing protein" evidence="1">
    <location>
        <begin position="24"/>
        <end position="432"/>
    </location>
</feature>
<comment type="caution">
    <text evidence="3">The sequence shown here is derived from an EMBL/GenBank/DDBJ whole genome shotgun (WGS) entry which is preliminary data.</text>
</comment>
<evidence type="ECO:0000313" key="6">
    <source>
        <dbReference type="Proteomes" id="UP000284598"/>
    </source>
</evidence>
<reference evidence="5 6" key="1">
    <citation type="submission" date="2018-08" db="EMBL/GenBank/DDBJ databases">
        <title>A genome reference for cultivated species of the human gut microbiota.</title>
        <authorList>
            <person name="Zou Y."/>
            <person name="Xue W."/>
            <person name="Luo G."/>
        </authorList>
    </citation>
    <scope>NUCLEOTIDE SEQUENCE [LARGE SCALE GENOMIC DNA]</scope>
    <source>
        <strain evidence="4 5">AF37-4</strain>
        <strain evidence="3 6">AM43-2</strain>
        <strain evidence="2 7">AM44-11BH</strain>
    </source>
</reference>
<dbReference type="Proteomes" id="UP000284779">
    <property type="component" value="Unassembled WGS sequence"/>
</dbReference>